<gene>
    <name evidence="1" type="ORF">BT62DRAFT_1005293</name>
</gene>
<dbReference type="AlphaFoldDB" id="A0A9P7VU37"/>
<sequence>MAASLPQELIDAIVDYIWDDKPTLGCCVAVCRAFRARSRSLLFSSIVLSNAATCRRLYDDILTAFPDVASLVRRLEIVDPIPKDPRHHLDDTWIASSERLPATIQLLSPHLRHISLTSEGYHYQNHDFTHVFHWRKATAELKCALLGAFSSKDMVSIELSGIVINSCQGLFDLLAGSPVKSLALPLFWHAIPECVIRPPVSPPHTRPQPHSLSVRLSDCLINYMLSPYVAIDVCDVRDLTLKVPGNFSPEIRPAATKLFLTVGNNIEKLVVEENIYFGDIPEVFQLTHCQNLKVVQFITTVYTMDNSYWTYLSRMLETIAPDNHMEQVLIKADLYSTGNSGNVSEWLDWGDLDEVLTQPRMSYLKSVRIELSIWGQVNDHVDDWSDATEEINSHTSISAKSCVGLMYHGIFNFFFQQYDIYVLHVRLIFGLTSQPKSARLRLYLLPQYFRGSKLENKIDRDWRDRR</sequence>
<dbReference type="Proteomes" id="UP000812287">
    <property type="component" value="Unassembled WGS sequence"/>
</dbReference>
<dbReference type="OrthoDB" id="2745898at2759"/>
<dbReference type="EMBL" id="MU250533">
    <property type="protein sequence ID" value="KAG7446897.1"/>
    <property type="molecule type" value="Genomic_DNA"/>
</dbReference>
<evidence type="ECO:0008006" key="3">
    <source>
        <dbReference type="Google" id="ProtNLM"/>
    </source>
</evidence>
<accession>A0A9P7VU37</accession>
<proteinExistence type="predicted"/>
<reference evidence="1" key="1">
    <citation type="submission" date="2020-11" db="EMBL/GenBank/DDBJ databases">
        <title>Adaptations for nitrogen fixation in a non-lichenized fungal sporocarp promotes dispersal by wood-feeding termites.</title>
        <authorList>
            <consortium name="DOE Joint Genome Institute"/>
            <person name="Koch R.A."/>
            <person name="Yoon G."/>
            <person name="Arayal U."/>
            <person name="Lail K."/>
            <person name="Amirebrahimi M."/>
            <person name="Labutti K."/>
            <person name="Lipzen A."/>
            <person name="Riley R."/>
            <person name="Barry K."/>
            <person name="Henrissat B."/>
            <person name="Grigoriev I.V."/>
            <person name="Herr J.R."/>
            <person name="Aime M.C."/>
        </authorList>
    </citation>
    <scope>NUCLEOTIDE SEQUENCE</scope>
    <source>
        <strain evidence="1">MCA 3950</strain>
    </source>
</reference>
<organism evidence="1 2">
    <name type="scientific">Guyanagaster necrorhizus</name>
    <dbReference type="NCBI Taxonomy" id="856835"/>
    <lineage>
        <taxon>Eukaryota</taxon>
        <taxon>Fungi</taxon>
        <taxon>Dikarya</taxon>
        <taxon>Basidiomycota</taxon>
        <taxon>Agaricomycotina</taxon>
        <taxon>Agaricomycetes</taxon>
        <taxon>Agaricomycetidae</taxon>
        <taxon>Agaricales</taxon>
        <taxon>Marasmiineae</taxon>
        <taxon>Physalacriaceae</taxon>
        <taxon>Guyanagaster</taxon>
    </lineage>
</organism>
<dbReference type="RefSeq" id="XP_043040397.1">
    <property type="nucleotide sequence ID" value="XM_043177128.1"/>
</dbReference>
<evidence type="ECO:0000313" key="1">
    <source>
        <dbReference type="EMBL" id="KAG7446897.1"/>
    </source>
</evidence>
<name>A0A9P7VU37_9AGAR</name>
<protein>
    <recommendedName>
        <fullName evidence="3">F-box domain-containing protein</fullName>
    </recommendedName>
</protein>
<keyword evidence="2" id="KW-1185">Reference proteome</keyword>
<comment type="caution">
    <text evidence="1">The sequence shown here is derived from an EMBL/GenBank/DDBJ whole genome shotgun (WGS) entry which is preliminary data.</text>
</comment>
<evidence type="ECO:0000313" key="2">
    <source>
        <dbReference type="Proteomes" id="UP000812287"/>
    </source>
</evidence>
<dbReference type="GeneID" id="66099415"/>